<feature type="chain" id="PRO_5041740182" evidence="5">
    <location>
        <begin position="40"/>
        <end position="317"/>
    </location>
</feature>
<evidence type="ECO:0000259" key="6">
    <source>
        <dbReference type="PROSITE" id="PS51123"/>
    </source>
</evidence>
<evidence type="ECO:0000256" key="2">
    <source>
        <dbReference type="ARBA" id="ARBA00023136"/>
    </source>
</evidence>
<dbReference type="GO" id="GO:0009279">
    <property type="term" value="C:cell outer membrane"/>
    <property type="evidence" value="ECO:0007669"/>
    <property type="project" value="UniProtKB-SubCell"/>
</dbReference>
<keyword evidence="8" id="KW-1185">Reference proteome</keyword>
<dbReference type="Pfam" id="PF00691">
    <property type="entry name" value="OmpA"/>
    <property type="match status" value="1"/>
</dbReference>
<evidence type="ECO:0000256" key="5">
    <source>
        <dbReference type="SAM" id="SignalP"/>
    </source>
</evidence>
<dbReference type="AlphaFoldDB" id="A0AA95SN30"/>
<comment type="subcellular location">
    <subcellularLocation>
        <location evidence="1">Cell outer membrane</location>
    </subcellularLocation>
</comment>
<gene>
    <name evidence="7" type="ORF">PFX98_00325</name>
</gene>
<dbReference type="InterPro" id="IPR050330">
    <property type="entry name" value="Bact_OuterMem_StrucFunc"/>
</dbReference>
<dbReference type="PRINTS" id="PR01023">
    <property type="entry name" value="NAFLGMOTY"/>
</dbReference>
<evidence type="ECO:0000313" key="8">
    <source>
        <dbReference type="Proteomes" id="UP001177769"/>
    </source>
</evidence>
<proteinExistence type="predicted"/>
<dbReference type="Gene3D" id="3.30.1330.60">
    <property type="entry name" value="OmpA-like domain"/>
    <property type="match status" value="1"/>
</dbReference>
<dbReference type="InterPro" id="IPR025511">
    <property type="entry name" value="DUF4398"/>
</dbReference>
<dbReference type="InterPro" id="IPR036737">
    <property type="entry name" value="OmpA-like_sf"/>
</dbReference>
<protein>
    <submittedName>
        <fullName evidence="7">OmpA family protein</fullName>
    </submittedName>
</protein>
<keyword evidence="5" id="KW-0732">Signal</keyword>
<dbReference type="EMBL" id="CP116346">
    <property type="protein sequence ID" value="WIT12082.1"/>
    <property type="molecule type" value="Genomic_DNA"/>
</dbReference>
<evidence type="ECO:0000256" key="3">
    <source>
        <dbReference type="ARBA" id="ARBA00023237"/>
    </source>
</evidence>
<accession>A0AA95SN30</accession>
<reference evidence="7" key="1">
    <citation type="submission" date="2023-01" db="EMBL/GenBank/DDBJ databases">
        <title>Whole genome sequence of Paucibacter sp. S2-9 isolated from pond sediment.</title>
        <authorList>
            <person name="Jung J.Y."/>
        </authorList>
    </citation>
    <scope>NUCLEOTIDE SEQUENCE</scope>
    <source>
        <strain evidence="7">S2-9</strain>
    </source>
</reference>
<feature type="domain" description="OmpA-like" evidence="6">
    <location>
        <begin position="194"/>
        <end position="311"/>
    </location>
</feature>
<dbReference type="RefSeq" id="WP_285233172.1">
    <property type="nucleotide sequence ID" value="NZ_CP116346.1"/>
</dbReference>
<dbReference type="Proteomes" id="UP001177769">
    <property type="component" value="Chromosome"/>
</dbReference>
<dbReference type="CDD" id="cd07185">
    <property type="entry name" value="OmpA_C-like"/>
    <property type="match status" value="1"/>
</dbReference>
<name>A0AA95SN30_9BURK</name>
<dbReference type="InterPro" id="IPR006665">
    <property type="entry name" value="OmpA-like"/>
</dbReference>
<dbReference type="InterPro" id="IPR006664">
    <property type="entry name" value="OMP_bac"/>
</dbReference>
<dbReference type="SUPFAM" id="SSF103088">
    <property type="entry name" value="OmpA-like"/>
    <property type="match status" value="1"/>
</dbReference>
<keyword evidence="2 4" id="KW-0472">Membrane</keyword>
<dbReference type="KEGG" id="pais:PFX98_00325"/>
<feature type="signal peptide" evidence="5">
    <location>
        <begin position="1"/>
        <end position="39"/>
    </location>
</feature>
<dbReference type="PROSITE" id="PS51123">
    <property type="entry name" value="OMPA_2"/>
    <property type="match status" value="1"/>
</dbReference>
<sequence length="317" mass="34271">MNTINPHKETIMSMIRSNPRTLIALAASAVLMACSSIPASNPQLETARADYRQAQNDAQTRELAPAELKQAGEALERADQAYARRDEAGSVNHLAYVAAQRTAIAQESARQRAAERAVAQSQVERDRMRLAARTSEADAAKLSAAAAQQQTLAAQRQTSMAVADAEAARRAADDAQVRTYQLETELRALNAKQTERGLVITIGDVLFDNNQARLKPGGLRNLEQLAAFMKQYPQRRLLVEGHTDSVGSDSSNEGLSQRRAEAVRDAIVGQGVAADRLNVRGLGETRPVAGNDNAAGRQLNRRVEILLSDVNGVIASR</sequence>
<evidence type="ECO:0000256" key="1">
    <source>
        <dbReference type="ARBA" id="ARBA00004442"/>
    </source>
</evidence>
<organism evidence="7 8">
    <name type="scientific">Paucibacter sediminis</name>
    <dbReference type="NCBI Taxonomy" id="3019553"/>
    <lineage>
        <taxon>Bacteria</taxon>
        <taxon>Pseudomonadati</taxon>
        <taxon>Pseudomonadota</taxon>
        <taxon>Betaproteobacteria</taxon>
        <taxon>Burkholderiales</taxon>
        <taxon>Sphaerotilaceae</taxon>
        <taxon>Roseateles</taxon>
    </lineage>
</organism>
<evidence type="ECO:0000256" key="4">
    <source>
        <dbReference type="PROSITE-ProRule" id="PRU00473"/>
    </source>
</evidence>
<dbReference type="Pfam" id="PF14346">
    <property type="entry name" value="DUF4398"/>
    <property type="match status" value="1"/>
</dbReference>
<dbReference type="PANTHER" id="PTHR30329">
    <property type="entry name" value="STATOR ELEMENT OF FLAGELLAR MOTOR COMPLEX"/>
    <property type="match status" value="1"/>
</dbReference>
<dbReference type="PRINTS" id="PR01021">
    <property type="entry name" value="OMPADOMAIN"/>
</dbReference>
<evidence type="ECO:0000313" key="7">
    <source>
        <dbReference type="EMBL" id="WIT12082.1"/>
    </source>
</evidence>
<keyword evidence="3" id="KW-0998">Cell outer membrane</keyword>
<dbReference type="PANTHER" id="PTHR30329:SF21">
    <property type="entry name" value="LIPOPROTEIN YIAD-RELATED"/>
    <property type="match status" value="1"/>
</dbReference>